<organism evidence="2 3">
    <name type="scientific">Allosphingosinicella ginsenosidimutans</name>
    <dbReference type="NCBI Taxonomy" id="1176539"/>
    <lineage>
        <taxon>Bacteria</taxon>
        <taxon>Pseudomonadati</taxon>
        <taxon>Pseudomonadota</taxon>
        <taxon>Alphaproteobacteria</taxon>
        <taxon>Sphingomonadales</taxon>
        <taxon>Sphingomonadaceae</taxon>
        <taxon>Allosphingosinicella</taxon>
    </lineage>
</organism>
<comment type="caution">
    <text evidence="2">The sequence shown here is derived from an EMBL/GenBank/DDBJ whole genome shotgun (WGS) entry which is preliminary data.</text>
</comment>
<dbReference type="PANTHER" id="PTHR13887">
    <property type="entry name" value="GLUTATHIONE S-TRANSFERASE KAPPA"/>
    <property type="match status" value="1"/>
</dbReference>
<dbReference type="SUPFAM" id="SSF52833">
    <property type="entry name" value="Thioredoxin-like"/>
    <property type="match status" value="1"/>
</dbReference>
<protein>
    <submittedName>
        <fullName evidence="2">DsbA family oxidoreductase</fullName>
    </submittedName>
</protein>
<gene>
    <name evidence="2" type="ORF">FRZ32_05090</name>
</gene>
<accession>A0A5C6TSW5</accession>
<dbReference type="PANTHER" id="PTHR13887:SF41">
    <property type="entry name" value="THIOREDOXIN SUPERFAMILY PROTEIN"/>
    <property type="match status" value="1"/>
</dbReference>
<sequence length="217" mass="23812">MSRPMRIDFVSDVSCPWCVIGLKGLEEALARTGDLIEADIHFQPFELNPDMAPEGENGAEHIARKYGATPEQMAANREVIRERAASVGFVMARGPESRIYNTFDAHRLLHWAETQGRQAALKHALFEAYFTNDENPSDRAVLVKAAEKAGLDAKAAGEVLDQGLYAAEVRAAEQLWRSRGINAVPAVIIDGRYLLSGGQPPEAFEQALRRIASEPVA</sequence>
<evidence type="ECO:0000259" key="1">
    <source>
        <dbReference type="Pfam" id="PF01323"/>
    </source>
</evidence>
<dbReference type="Proteomes" id="UP000321249">
    <property type="component" value="Unassembled WGS sequence"/>
</dbReference>
<keyword evidence="3" id="KW-1185">Reference proteome</keyword>
<dbReference type="InterPro" id="IPR036249">
    <property type="entry name" value="Thioredoxin-like_sf"/>
</dbReference>
<dbReference type="AlphaFoldDB" id="A0A5C6TSW5"/>
<dbReference type="OrthoDB" id="9799122at2"/>
<dbReference type="GO" id="GO:0016491">
    <property type="term" value="F:oxidoreductase activity"/>
    <property type="evidence" value="ECO:0007669"/>
    <property type="project" value="InterPro"/>
</dbReference>
<dbReference type="InterPro" id="IPR001853">
    <property type="entry name" value="DSBA-like_thioredoxin_dom"/>
</dbReference>
<dbReference type="Pfam" id="PF01323">
    <property type="entry name" value="DSBA"/>
    <property type="match status" value="1"/>
</dbReference>
<proteinExistence type="predicted"/>
<evidence type="ECO:0000313" key="2">
    <source>
        <dbReference type="EMBL" id="TXC63091.1"/>
    </source>
</evidence>
<dbReference type="CDD" id="cd03024">
    <property type="entry name" value="DsbA_FrnE"/>
    <property type="match status" value="1"/>
</dbReference>
<evidence type="ECO:0000313" key="3">
    <source>
        <dbReference type="Proteomes" id="UP000321249"/>
    </source>
</evidence>
<dbReference type="EMBL" id="VOQQ01000001">
    <property type="protein sequence ID" value="TXC63091.1"/>
    <property type="molecule type" value="Genomic_DNA"/>
</dbReference>
<reference evidence="2 3" key="1">
    <citation type="journal article" date="2015" name="J. Microbiol.">
        <title>Sphingosinicella ginsenosidimutans sp. nov., with ginsenoside converting activity.</title>
        <authorList>
            <person name="Kim J.K."/>
            <person name="Kang M.S."/>
            <person name="Park S.C."/>
            <person name="Kim K.M."/>
            <person name="Choi K."/>
            <person name="Yoon M.H."/>
            <person name="Im W.T."/>
        </authorList>
    </citation>
    <scope>NUCLEOTIDE SEQUENCE [LARGE SCALE GENOMIC DNA]</scope>
    <source>
        <strain evidence="2 3">BS-11</strain>
    </source>
</reference>
<name>A0A5C6TSW5_9SPHN</name>
<dbReference type="Gene3D" id="3.40.30.10">
    <property type="entry name" value="Glutaredoxin"/>
    <property type="match status" value="1"/>
</dbReference>
<feature type="domain" description="DSBA-like thioredoxin" evidence="1">
    <location>
        <begin position="7"/>
        <end position="208"/>
    </location>
</feature>
<dbReference type="RefSeq" id="WP_147042496.1">
    <property type="nucleotide sequence ID" value="NZ_BAABIR010000005.1"/>
</dbReference>